<dbReference type="Proteomes" id="UP000541347">
    <property type="component" value="Unassembled WGS sequence"/>
</dbReference>
<dbReference type="Gene3D" id="3.90.550.20">
    <property type="match status" value="1"/>
</dbReference>
<dbReference type="PANTHER" id="PTHR31834">
    <property type="entry name" value="INITIATION-SPECIFIC ALPHA-1,6-MANNOSYLTRANSFERASE"/>
    <property type="match status" value="1"/>
</dbReference>
<keyword evidence="2" id="KW-1185">Reference proteome</keyword>
<dbReference type="EMBL" id="JAABLP010000002">
    <property type="protein sequence ID" value="NBN64108.1"/>
    <property type="molecule type" value="Genomic_DNA"/>
</dbReference>
<comment type="caution">
    <text evidence="1">The sequence shown here is derived from an EMBL/GenBank/DDBJ whole genome shotgun (WGS) entry which is preliminary data.</text>
</comment>
<proteinExistence type="predicted"/>
<dbReference type="Pfam" id="PF04488">
    <property type="entry name" value="Gly_transf_sug"/>
    <property type="match status" value="1"/>
</dbReference>
<dbReference type="RefSeq" id="WP_161676045.1">
    <property type="nucleotide sequence ID" value="NZ_JAABLP010000002.1"/>
</dbReference>
<name>A0ABW9ZJ95_9HYPH</name>
<gene>
    <name evidence="1" type="ORF">GWI71_10490</name>
</gene>
<sequence>MRLKKSILKRTRHIRALVLDYPLRPLPDPVPAPEAAPAQDTAIPRRVYQTWEENLFGRRHLAALQAFRRQNPGLTFVLLDRAARDAYMADAWGHHPVHAVYRGARFGPMQADILRYCLLHERGGYYFDINKAVTVPLDALHAPDTTALLAHEFSECHLLPDQTILRLLPHPDRYVAQWGFGFAPGHPVLARMIAAICDYAPEFAGRRFANPKSAILQLTGPGMFTRVLRQCLQDDPDLAGRMRIHGPNFDGKGNVSLDGSDVRYLRQPPYFRARDEIILDPIAFQT</sequence>
<dbReference type="InterPro" id="IPR039367">
    <property type="entry name" value="Och1-like"/>
</dbReference>
<dbReference type="SUPFAM" id="SSF53448">
    <property type="entry name" value="Nucleotide-diphospho-sugar transferases"/>
    <property type="match status" value="1"/>
</dbReference>
<dbReference type="InterPro" id="IPR007577">
    <property type="entry name" value="GlycoTrfase_DXD_sugar-bd_CS"/>
</dbReference>
<organism evidence="1 2">
    <name type="scientific">Pannonibacter tanglangensis</name>
    <dbReference type="NCBI Taxonomy" id="2750084"/>
    <lineage>
        <taxon>Bacteria</taxon>
        <taxon>Pseudomonadati</taxon>
        <taxon>Pseudomonadota</taxon>
        <taxon>Alphaproteobacteria</taxon>
        <taxon>Hyphomicrobiales</taxon>
        <taxon>Stappiaceae</taxon>
        <taxon>Pannonibacter</taxon>
    </lineage>
</organism>
<protein>
    <recommendedName>
        <fullName evidence="3">Capsular polysaccharide synthesis protein</fullName>
    </recommendedName>
</protein>
<evidence type="ECO:0008006" key="3">
    <source>
        <dbReference type="Google" id="ProtNLM"/>
    </source>
</evidence>
<evidence type="ECO:0000313" key="2">
    <source>
        <dbReference type="Proteomes" id="UP000541347"/>
    </source>
</evidence>
<accession>A0ABW9ZJ95</accession>
<dbReference type="PANTHER" id="PTHR31834:SF1">
    <property type="entry name" value="INITIATION-SPECIFIC ALPHA-1,6-MANNOSYLTRANSFERASE"/>
    <property type="match status" value="1"/>
</dbReference>
<evidence type="ECO:0000313" key="1">
    <source>
        <dbReference type="EMBL" id="NBN64108.1"/>
    </source>
</evidence>
<reference evidence="1 2" key="1">
    <citation type="submission" date="2020-01" db="EMBL/GenBank/DDBJ databases">
        <authorList>
            <person name="Peng S.Y."/>
            <person name="Li J."/>
            <person name="Wang M."/>
            <person name="Wang L."/>
            <person name="Wang C.Q."/>
            <person name="Wang J.R."/>
        </authorList>
    </citation>
    <scope>NUCLEOTIDE SEQUENCE [LARGE SCALE GENOMIC DNA]</scope>
    <source>
        <strain evidence="1 2">XCT-34</strain>
    </source>
</reference>
<dbReference type="InterPro" id="IPR029044">
    <property type="entry name" value="Nucleotide-diphossugar_trans"/>
</dbReference>